<keyword evidence="1" id="KW-1133">Transmembrane helix</keyword>
<keyword evidence="3" id="KW-1185">Reference proteome</keyword>
<evidence type="ECO:0000256" key="1">
    <source>
        <dbReference type="SAM" id="Phobius"/>
    </source>
</evidence>
<evidence type="ECO:0000313" key="2">
    <source>
        <dbReference type="EMBL" id="GAU29424.1"/>
    </source>
</evidence>
<feature type="transmembrane region" description="Helical" evidence="1">
    <location>
        <begin position="12"/>
        <end position="36"/>
    </location>
</feature>
<accession>A0A2Z6M9Y0</accession>
<sequence>MKDDNEHVVYLVVAAIRIKCCLIITRCMISISINVVRMINFSRADQCYKSLKKVGQQGVGIYVECFNRITVCIGDTANDK</sequence>
<keyword evidence="1" id="KW-0472">Membrane</keyword>
<organism evidence="2 3">
    <name type="scientific">Trifolium subterraneum</name>
    <name type="common">Subterranean clover</name>
    <dbReference type="NCBI Taxonomy" id="3900"/>
    <lineage>
        <taxon>Eukaryota</taxon>
        <taxon>Viridiplantae</taxon>
        <taxon>Streptophyta</taxon>
        <taxon>Embryophyta</taxon>
        <taxon>Tracheophyta</taxon>
        <taxon>Spermatophyta</taxon>
        <taxon>Magnoliopsida</taxon>
        <taxon>eudicotyledons</taxon>
        <taxon>Gunneridae</taxon>
        <taxon>Pentapetalae</taxon>
        <taxon>rosids</taxon>
        <taxon>fabids</taxon>
        <taxon>Fabales</taxon>
        <taxon>Fabaceae</taxon>
        <taxon>Papilionoideae</taxon>
        <taxon>50 kb inversion clade</taxon>
        <taxon>NPAAA clade</taxon>
        <taxon>Hologalegina</taxon>
        <taxon>IRL clade</taxon>
        <taxon>Trifolieae</taxon>
        <taxon>Trifolium</taxon>
    </lineage>
</organism>
<protein>
    <submittedName>
        <fullName evidence="2">Uncharacterized protein</fullName>
    </submittedName>
</protein>
<reference evidence="3" key="1">
    <citation type="journal article" date="2017" name="Front. Plant Sci.">
        <title>Climate Clever Clovers: New Paradigm to Reduce the Environmental Footprint of Ruminants by Breeding Low Methanogenic Forages Utilizing Haplotype Variation.</title>
        <authorList>
            <person name="Kaur P."/>
            <person name="Appels R."/>
            <person name="Bayer P.E."/>
            <person name="Keeble-Gagnere G."/>
            <person name="Wang J."/>
            <person name="Hirakawa H."/>
            <person name="Shirasawa K."/>
            <person name="Vercoe P."/>
            <person name="Stefanova K."/>
            <person name="Durmic Z."/>
            <person name="Nichols P."/>
            <person name="Revell C."/>
            <person name="Isobe S.N."/>
            <person name="Edwards D."/>
            <person name="Erskine W."/>
        </authorList>
    </citation>
    <scope>NUCLEOTIDE SEQUENCE [LARGE SCALE GENOMIC DNA]</scope>
    <source>
        <strain evidence="3">cv. Daliak</strain>
    </source>
</reference>
<keyword evidence="1" id="KW-0812">Transmembrane</keyword>
<dbReference type="Proteomes" id="UP000242715">
    <property type="component" value="Unassembled WGS sequence"/>
</dbReference>
<evidence type="ECO:0000313" key="3">
    <source>
        <dbReference type="Proteomes" id="UP000242715"/>
    </source>
</evidence>
<proteinExistence type="predicted"/>
<gene>
    <name evidence="2" type="ORF">TSUD_149940</name>
</gene>
<dbReference type="AlphaFoldDB" id="A0A2Z6M9Y0"/>
<dbReference type="EMBL" id="DF973395">
    <property type="protein sequence ID" value="GAU29424.1"/>
    <property type="molecule type" value="Genomic_DNA"/>
</dbReference>
<name>A0A2Z6M9Y0_TRISU</name>